<gene>
    <name evidence="2" type="ORF">QYM36_001076</name>
</gene>
<dbReference type="Proteomes" id="UP001187531">
    <property type="component" value="Unassembled WGS sequence"/>
</dbReference>
<evidence type="ECO:0000256" key="1">
    <source>
        <dbReference type="SAM" id="MobiDB-lite"/>
    </source>
</evidence>
<sequence length="113" mass="13041">MLKLTLLDYVCNTDPLSKTKDENTHDTPSTPLRKKDRKRVYNPKWEQEPDFKGWLQPLSGNNIKACCKICNGAVLRAHKSDLHQHYNSAKHKKNSQAMRIQEPVISHGKLEMC</sequence>
<dbReference type="EMBL" id="JAVRJZ010000003">
    <property type="protein sequence ID" value="KAK2724445.1"/>
    <property type="molecule type" value="Genomic_DNA"/>
</dbReference>
<accession>A0AA88I9K6</accession>
<proteinExistence type="predicted"/>
<keyword evidence="3" id="KW-1185">Reference proteome</keyword>
<evidence type="ECO:0000313" key="3">
    <source>
        <dbReference type="Proteomes" id="UP001187531"/>
    </source>
</evidence>
<organism evidence="2 3">
    <name type="scientific">Artemia franciscana</name>
    <name type="common">Brine shrimp</name>
    <name type="synonym">Artemia sanfranciscana</name>
    <dbReference type="NCBI Taxonomy" id="6661"/>
    <lineage>
        <taxon>Eukaryota</taxon>
        <taxon>Metazoa</taxon>
        <taxon>Ecdysozoa</taxon>
        <taxon>Arthropoda</taxon>
        <taxon>Crustacea</taxon>
        <taxon>Branchiopoda</taxon>
        <taxon>Anostraca</taxon>
        <taxon>Artemiidae</taxon>
        <taxon>Artemia</taxon>
    </lineage>
</organism>
<feature type="compositionally biased region" description="Basic residues" evidence="1">
    <location>
        <begin position="32"/>
        <end position="41"/>
    </location>
</feature>
<protein>
    <submittedName>
        <fullName evidence="2">Uncharacterized protein</fullName>
    </submittedName>
</protein>
<dbReference type="AlphaFoldDB" id="A0AA88I9K6"/>
<comment type="caution">
    <text evidence="2">The sequence shown here is derived from an EMBL/GenBank/DDBJ whole genome shotgun (WGS) entry which is preliminary data.</text>
</comment>
<feature type="region of interest" description="Disordered" evidence="1">
    <location>
        <begin position="14"/>
        <end position="43"/>
    </location>
</feature>
<reference evidence="2" key="1">
    <citation type="submission" date="2023-07" db="EMBL/GenBank/DDBJ databases">
        <title>Chromosome-level genome assembly of Artemia franciscana.</title>
        <authorList>
            <person name="Jo E."/>
        </authorList>
    </citation>
    <scope>NUCLEOTIDE SEQUENCE</scope>
    <source>
        <tissue evidence="2">Whole body</tissue>
    </source>
</reference>
<evidence type="ECO:0000313" key="2">
    <source>
        <dbReference type="EMBL" id="KAK2724445.1"/>
    </source>
</evidence>
<name>A0AA88I9K6_ARTSF</name>